<gene>
    <name evidence="2" type="primary">fmt_20</name>
    <name evidence="2" type="ORF">g.149842</name>
</gene>
<organism evidence="2">
    <name type="scientific">Anthurium amnicola</name>
    <dbReference type="NCBI Taxonomy" id="1678845"/>
    <lineage>
        <taxon>Eukaryota</taxon>
        <taxon>Viridiplantae</taxon>
        <taxon>Streptophyta</taxon>
        <taxon>Embryophyta</taxon>
        <taxon>Tracheophyta</taxon>
        <taxon>Spermatophyta</taxon>
        <taxon>Magnoliopsida</taxon>
        <taxon>Liliopsida</taxon>
        <taxon>Araceae</taxon>
        <taxon>Pothoideae</taxon>
        <taxon>Potheae</taxon>
        <taxon>Anthurium</taxon>
    </lineage>
</organism>
<dbReference type="EMBL" id="GDJX01027158">
    <property type="protein sequence ID" value="JAT40778.1"/>
    <property type="molecule type" value="Transcribed_RNA"/>
</dbReference>
<evidence type="ECO:0000313" key="2">
    <source>
        <dbReference type="EMBL" id="JAT40778.1"/>
    </source>
</evidence>
<evidence type="ECO:0000256" key="1">
    <source>
        <dbReference type="SAM" id="MobiDB-lite"/>
    </source>
</evidence>
<feature type="non-terminal residue" evidence="2">
    <location>
        <position position="1"/>
    </location>
</feature>
<feature type="region of interest" description="Disordered" evidence="1">
    <location>
        <begin position="31"/>
        <end position="86"/>
    </location>
</feature>
<keyword evidence="2" id="KW-0808">Transferase</keyword>
<accession>A0A1D1XEE7</accession>
<dbReference type="GO" id="GO:0016740">
    <property type="term" value="F:transferase activity"/>
    <property type="evidence" value="ECO:0007669"/>
    <property type="project" value="UniProtKB-KW"/>
</dbReference>
<proteinExistence type="predicted"/>
<feature type="non-terminal residue" evidence="2">
    <location>
        <position position="99"/>
    </location>
</feature>
<feature type="compositionally biased region" description="Low complexity" evidence="1">
    <location>
        <begin position="32"/>
        <end position="57"/>
    </location>
</feature>
<name>A0A1D1XEE7_9ARAE</name>
<sequence>SNQLHSNTPRHQASDEEDAFPVPVHCTGCLLPARGSGATRRGGRQTQPQAPAKPKQQLISTGTQQLAAKHDVTRTRPKKKSQIYTRSNICERKGKCTTY</sequence>
<reference evidence="2" key="1">
    <citation type="submission" date="2015-07" db="EMBL/GenBank/DDBJ databases">
        <title>Transcriptome Assembly of Anthurium amnicola.</title>
        <authorList>
            <person name="Suzuki J."/>
        </authorList>
    </citation>
    <scope>NUCLEOTIDE SEQUENCE</scope>
</reference>
<protein>
    <submittedName>
        <fullName evidence="2">Methionyl-tRNA formyltransferase</fullName>
    </submittedName>
</protein>
<dbReference type="AlphaFoldDB" id="A0A1D1XEE7"/>